<dbReference type="InterPro" id="IPR012349">
    <property type="entry name" value="Split_barrel_FMN-bd"/>
</dbReference>
<dbReference type="SUPFAM" id="SSF50475">
    <property type="entry name" value="FMN-binding split barrel"/>
    <property type="match status" value="1"/>
</dbReference>
<dbReference type="Pfam" id="PF01613">
    <property type="entry name" value="Flavin_Reduct"/>
    <property type="match status" value="1"/>
</dbReference>
<dbReference type="PANTHER" id="PTHR43812:SF2">
    <property type="entry name" value="FLAVIN REDUCTASE LIKE DOMAIN-CONTAINING PROTEIN"/>
    <property type="match status" value="1"/>
</dbReference>
<dbReference type="EMBL" id="BNAO01000009">
    <property type="protein sequence ID" value="GHG75756.1"/>
    <property type="molecule type" value="Genomic_DNA"/>
</dbReference>
<name>A0ABQ3L5N4_9ALTE</name>
<gene>
    <name evidence="2" type="ORF">GCM10010919_30310</name>
</gene>
<dbReference type="RefSeq" id="WP_189433884.1">
    <property type="nucleotide sequence ID" value="NZ_BNAO01000009.1"/>
</dbReference>
<evidence type="ECO:0000313" key="3">
    <source>
        <dbReference type="Proteomes" id="UP000659697"/>
    </source>
</evidence>
<sequence>MAVDYFFEPGLGHGLAHDPMNSIIAPRPIGWISSVSNSGQVNLAPYSFFNLFNYQPPIIGFASTAWKDSVQNIQQTGEFCWNLVNRSLVNAMNQTSASVAPEVNEFELAGLTMLPSKLIRAPQVAASPVRFECKLTQLFPLNTASGKQLDTWMVLGEVIGVHIDPKLLKDGVFDTLAADPVLRGGGPGDYYALSAAQKFTLQRPKI</sequence>
<dbReference type="SMART" id="SM00903">
    <property type="entry name" value="Flavin_Reduct"/>
    <property type="match status" value="1"/>
</dbReference>
<reference evidence="3" key="1">
    <citation type="journal article" date="2019" name="Int. J. Syst. Evol. Microbiol.">
        <title>The Global Catalogue of Microorganisms (GCM) 10K type strain sequencing project: providing services to taxonomists for standard genome sequencing and annotation.</title>
        <authorList>
            <consortium name="The Broad Institute Genomics Platform"/>
            <consortium name="The Broad Institute Genome Sequencing Center for Infectious Disease"/>
            <person name="Wu L."/>
            <person name="Ma J."/>
        </authorList>
    </citation>
    <scope>NUCLEOTIDE SEQUENCE [LARGE SCALE GENOMIC DNA]</scope>
    <source>
        <strain evidence="3">CGMCC 1.7003</strain>
    </source>
</reference>
<accession>A0ABQ3L5N4</accession>
<organism evidence="2 3">
    <name type="scientific">Alishewanella longhuensis</name>
    <dbReference type="NCBI Taxonomy" id="1091037"/>
    <lineage>
        <taxon>Bacteria</taxon>
        <taxon>Pseudomonadati</taxon>
        <taxon>Pseudomonadota</taxon>
        <taxon>Gammaproteobacteria</taxon>
        <taxon>Alteromonadales</taxon>
        <taxon>Alteromonadaceae</taxon>
        <taxon>Alishewanella</taxon>
    </lineage>
</organism>
<dbReference type="Gene3D" id="2.30.110.10">
    <property type="entry name" value="Electron Transport, Fmn-binding Protein, Chain A"/>
    <property type="match status" value="1"/>
</dbReference>
<keyword evidence="3" id="KW-1185">Reference proteome</keyword>
<evidence type="ECO:0000259" key="1">
    <source>
        <dbReference type="SMART" id="SM00903"/>
    </source>
</evidence>
<evidence type="ECO:0000313" key="2">
    <source>
        <dbReference type="EMBL" id="GHG75756.1"/>
    </source>
</evidence>
<protein>
    <submittedName>
        <fullName evidence="2">Flavin reductase</fullName>
    </submittedName>
</protein>
<feature type="domain" description="Flavin reductase like" evidence="1">
    <location>
        <begin position="22"/>
        <end position="175"/>
    </location>
</feature>
<comment type="caution">
    <text evidence="2">The sequence shown here is derived from an EMBL/GenBank/DDBJ whole genome shotgun (WGS) entry which is preliminary data.</text>
</comment>
<dbReference type="PANTHER" id="PTHR43812">
    <property type="entry name" value="BLR2425 PROTEIN"/>
    <property type="match status" value="1"/>
</dbReference>
<dbReference type="InterPro" id="IPR002563">
    <property type="entry name" value="Flavin_Rdtase-like_dom"/>
</dbReference>
<dbReference type="Proteomes" id="UP000659697">
    <property type="component" value="Unassembled WGS sequence"/>
</dbReference>
<proteinExistence type="predicted"/>